<protein>
    <submittedName>
        <fullName evidence="1">Uncharacterized protein</fullName>
    </submittedName>
</protein>
<accession>A0A9P5XJ10</accession>
<evidence type="ECO:0000313" key="2">
    <source>
        <dbReference type="Proteomes" id="UP000807342"/>
    </source>
</evidence>
<organism evidence="1 2">
    <name type="scientific">Macrolepiota fuliginosa MF-IS2</name>
    <dbReference type="NCBI Taxonomy" id="1400762"/>
    <lineage>
        <taxon>Eukaryota</taxon>
        <taxon>Fungi</taxon>
        <taxon>Dikarya</taxon>
        <taxon>Basidiomycota</taxon>
        <taxon>Agaricomycotina</taxon>
        <taxon>Agaricomycetes</taxon>
        <taxon>Agaricomycetidae</taxon>
        <taxon>Agaricales</taxon>
        <taxon>Agaricineae</taxon>
        <taxon>Agaricaceae</taxon>
        <taxon>Macrolepiota</taxon>
    </lineage>
</organism>
<proteinExistence type="predicted"/>
<comment type="caution">
    <text evidence="1">The sequence shown here is derived from an EMBL/GenBank/DDBJ whole genome shotgun (WGS) entry which is preliminary data.</text>
</comment>
<name>A0A9P5XJ10_9AGAR</name>
<dbReference type="EMBL" id="MU151088">
    <property type="protein sequence ID" value="KAF9451289.1"/>
    <property type="molecule type" value="Genomic_DNA"/>
</dbReference>
<reference evidence="1" key="1">
    <citation type="submission" date="2020-11" db="EMBL/GenBank/DDBJ databases">
        <authorList>
            <consortium name="DOE Joint Genome Institute"/>
            <person name="Ahrendt S."/>
            <person name="Riley R."/>
            <person name="Andreopoulos W."/>
            <person name="Labutti K."/>
            <person name="Pangilinan J."/>
            <person name="Ruiz-Duenas F.J."/>
            <person name="Barrasa J.M."/>
            <person name="Sanchez-Garcia M."/>
            <person name="Camarero S."/>
            <person name="Miyauchi S."/>
            <person name="Serrano A."/>
            <person name="Linde D."/>
            <person name="Babiker R."/>
            <person name="Drula E."/>
            <person name="Ayuso-Fernandez I."/>
            <person name="Pacheco R."/>
            <person name="Padilla G."/>
            <person name="Ferreira P."/>
            <person name="Barriuso J."/>
            <person name="Kellner H."/>
            <person name="Castanera R."/>
            <person name="Alfaro M."/>
            <person name="Ramirez L."/>
            <person name="Pisabarro A.G."/>
            <person name="Kuo A."/>
            <person name="Tritt A."/>
            <person name="Lipzen A."/>
            <person name="He G."/>
            <person name="Yan M."/>
            <person name="Ng V."/>
            <person name="Cullen D."/>
            <person name="Martin F."/>
            <person name="Rosso M.-N."/>
            <person name="Henrissat B."/>
            <person name="Hibbett D."/>
            <person name="Martinez A.T."/>
            <person name="Grigoriev I.V."/>
        </authorList>
    </citation>
    <scope>NUCLEOTIDE SEQUENCE</scope>
    <source>
        <strain evidence="1">MF-IS2</strain>
    </source>
</reference>
<sequence>MQVERGHAFLSPTELRCVFFFLPFLLRALGQIGTCTCILQCSERRLGSFLNMYSPSLYYSVCLRPIMLFISYCCEIEGRLNYLPWNWHCSHSLSAGSSI</sequence>
<evidence type="ECO:0000313" key="1">
    <source>
        <dbReference type="EMBL" id="KAF9451289.1"/>
    </source>
</evidence>
<dbReference type="Proteomes" id="UP000807342">
    <property type="component" value="Unassembled WGS sequence"/>
</dbReference>
<dbReference type="AlphaFoldDB" id="A0A9P5XJ10"/>
<gene>
    <name evidence="1" type="ORF">P691DRAFT_380544</name>
</gene>
<keyword evidence="2" id="KW-1185">Reference proteome</keyword>